<feature type="transmembrane region" description="Helical" evidence="2">
    <location>
        <begin position="18"/>
        <end position="36"/>
    </location>
</feature>
<gene>
    <name evidence="3" type="ORF">Abci_005_042</name>
    <name evidence="4" type="ORF">ACI01nite_20350</name>
</gene>
<reference evidence="4 6" key="2">
    <citation type="submission" date="2019-07" db="EMBL/GenBank/DDBJ databases">
        <title>Whole genome shotgun sequence of Acetobacter cibinongensis NBRC 16605.</title>
        <authorList>
            <person name="Hosoyama A."/>
            <person name="Uohara A."/>
            <person name="Ohji S."/>
            <person name="Ichikawa N."/>
        </authorList>
    </citation>
    <scope>NUCLEOTIDE SEQUENCE [LARGE SCALE GENOMIC DNA]</scope>
    <source>
        <strain evidence="4 6">NBRC 16605</strain>
    </source>
</reference>
<feature type="transmembrane region" description="Helical" evidence="2">
    <location>
        <begin position="176"/>
        <end position="195"/>
    </location>
</feature>
<evidence type="ECO:0000313" key="5">
    <source>
        <dbReference type="Proteomes" id="UP000032671"/>
    </source>
</evidence>
<accession>A0A0D6N1K9</accession>
<feature type="transmembrane region" description="Helical" evidence="2">
    <location>
        <begin position="273"/>
        <end position="293"/>
    </location>
</feature>
<dbReference type="STRING" id="1231339.Abci_005_042"/>
<dbReference type="AlphaFoldDB" id="A0A0D6N1K9"/>
<dbReference type="EMBL" id="BAMV01000005">
    <property type="protein sequence ID" value="GAN59448.1"/>
    <property type="molecule type" value="Genomic_DNA"/>
</dbReference>
<accession>A0A6N3SSI9</accession>
<feature type="transmembrane region" description="Helical" evidence="2">
    <location>
        <begin position="393"/>
        <end position="413"/>
    </location>
</feature>
<keyword evidence="2" id="KW-1133">Transmembrane helix</keyword>
<feature type="region of interest" description="Disordered" evidence="1">
    <location>
        <begin position="219"/>
        <end position="242"/>
    </location>
</feature>
<reference evidence="3 5" key="1">
    <citation type="submission" date="2012-11" db="EMBL/GenBank/DDBJ databases">
        <title>Whole genome sequence of Acetobacter cibinongensis 4H-1.</title>
        <authorList>
            <person name="Azuma Y."/>
            <person name="Higashiura N."/>
            <person name="Hirakawa H."/>
            <person name="Matsushita K."/>
        </authorList>
    </citation>
    <scope>NUCLEOTIDE SEQUENCE [LARGE SCALE GENOMIC DNA]</scope>
    <source>
        <strain evidence="3 5">4H-1</strain>
    </source>
</reference>
<sequence>MQHALRLYLSPVFFRENYAFLTGVTWSTVAFFVAFQDHAATHWQNGIFKLPESFSLWWWLGLQGLVASGAAQYWRQVRSPLASMTPGMIAAEYKAIHAVLAFIMLLMAVPLLYLGAPLLNILAQESLSLALSVNSDTATPKALRGPIRLFRALLLMGVFVLFLFPQVQERLLSLPWYMALGLLVVGTALTVIELAHTPRPAVGQEGAGQQSVSIKAVSFRGRSKGKPSRSVEAAPSSQDAAQRGSGLIRVMLWQFPWLRNPPVPNTMMSPGPVGYLAGCVLAVVSIFIMHALLEVLQTFAVPNWAALKKSMLMAPQLICIMSVSGLASWMQVRADWPFLLNLAGYGTRLDFAWALYATHAKRTVQNAVFATVICSPLGIFLAGLHWSRLPVTLLAIFCIVVGIGYLPSLGLIFSPRKNRPALTQLLTAGGSIIGVQLALGLLFSHHTVPVWALVVMVAGIPFSAVMAWLAPQALAKADWPIEPAAP</sequence>
<feature type="transmembrane region" description="Helical" evidence="2">
    <location>
        <begin position="425"/>
        <end position="444"/>
    </location>
</feature>
<evidence type="ECO:0000313" key="3">
    <source>
        <dbReference type="EMBL" id="GAN59448.1"/>
    </source>
</evidence>
<dbReference type="Proteomes" id="UP000032671">
    <property type="component" value="Unassembled WGS sequence"/>
</dbReference>
<evidence type="ECO:0000313" key="4">
    <source>
        <dbReference type="EMBL" id="GEL59433.1"/>
    </source>
</evidence>
<dbReference type="EMBL" id="BJVU01000009">
    <property type="protein sequence ID" value="GEL59433.1"/>
    <property type="molecule type" value="Genomic_DNA"/>
</dbReference>
<feature type="transmembrane region" description="Helical" evidence="2">
    <location>
        <begin position="450"/>
        <end position="470"/>
    </location>
</feature>
<evidence type="ECO:0000313" key="6">
    <source>
        <dbReference type="Proteomes" id="UP000321891"/>
    </source>
</evidence>
<feature type="transmembrane region" description="Helical" evidence="2">
    <location>
        <begin position="95"/>
        <end position="123"/>
    </location>
</feature>
<keyword evidence="6" id="KW-1185">Reference proteome</keyword>
<feature type="transmembrane region" description="Helical" evidence="2">
    <location>
        <begin position="368"/>
        <end position="387"/>
    </location>
</feature>
<comment type="caution">
    <text evidence="3">The sequence shown here is derived from an EMBL/GenBank/DDBJ whole genome shotgun (WGS) entry which is preliminary data.</text>
</comment>
<organism evidence="3 5">
    <name type="scientific">Acetobacter cibinongensis</name>
    <dbReference type="NCBI Taxonomy" id="146475"/>
    <lineage>
        <taxon>Bacteria</taxon>
        <taxon>Pseudomonadati</taxon>
        <taxon>Pseudomonadota</taxon>
        <taxon>Alphaproteobacteria</taxon>
        <taxon>Acetobacterales</taxon>
        <taxon>Acetobacteraceae</taxon>
        <taxon>Acetobacter</taxon>
    </lineage>
</organism>
<protein>
    <submittedName>
        <fullName evidence="3">Uncharacterized protein</fullName>
    </submittedName>
</protein>
<name>A0A0D6N1K9_9PROT</name>
<dbReference type="Proteomes" id="UP000321891">
    <property type="component" value="Unassembled WGS sequence"/>
</dbReference>
<feature type="transmembrane region" description="Helical" evidence="2">
    <location>
        <begin position="143"/>
        <end position="164"/>
    </location>
</feature>
<evidence type="ECO:0000256" key="2">
    <source>
        <dbReference type="SAM" id="Phobius"/>
    </source>
</evidence>
<keyword evidence="2" id="KW-0812">Transmembrane</keyword>
<keyword evidence="2" id="KW-0472">Membrane</keyword>
<dbReference type="RefSeq" id="WP_048837543.1">
    <property type="nucleotide sequence ID" value="NZ_BAMV01000005.1"/>
</dbReference>
<proteinExistence type="predicted"/>
<evidence type="ECO:0000256" key="1">
    <source>
        <dbReference type="SAM" id="MobiDB-lite"/>
    </source>
</evidence>
<feature type="transmembrane region" description="Helical" evidence="2">
    <location>
        <begin position="56"/>
        <end position="74"/>
    </location>
</feature>